<feature type="transmembrane region" description="Helical" evidence="1">
    <location>
        <begin position="325"/>
        <end position="345"/>
    </location>
</feature>
<feature type="transmembrane region" description="Helical" evidence="1">
    <location>
        <begin position="271"/>
        <end position="299"/>
    </location>
</feature>
<proteinExistence type="predicted"/>
<reference evidence="2 3" key="1">
    <citation type="submission" date="2018-12" db="EMBL/GenBank/DDBJ databases">
        <title>Genome sequencing of Prevotella sp. KCOM 3155 (= JS262).</title>
        <authorList>
            <person name="Kook J.-K."/>
            <person name="Park S.-N."/>
            <person name="Lim Y.K."/>
        </authorList>
    </citation>
    <scope>NUCLEOTIDE SEQUENCE [LARGE SCALE GENOMIC DNA]</scope>
    <source>
        <strain evidence="2 3">KCOM 3155</strain>
    </source>
</reference>
<feature type="transmembrane region" description="Helical" evidence="1">
    <location>
        <begin position="365"/>
        <end position="387"/>
    </location>
</feature>
<organism evidence="2 3">
    <name type="scientific">Prevotella koreensis</name>
    <dbReference type="NCBI Taxonomy" id="2490854"/>
    <lineage>
        <taxon>Bacteria</taxon>
        <taxon>Pseudomonadati</taxon>
        <taxon>Bacteroidota</taxon>
        <taxon>Bacteroidia</taxon>
        <taxon>Bacteroidales</taxon>
        <taxon>Prevotellaceae</taxon>
        <taxon>Prevotella</taxon>
    </lineage>
</organism>
<accession>A0A432LI67</accession>
<feature type="transmembrane region" description="Helical" evidence="1">
    <location>
        <begin position="12"/>
        <end position="38"/>
    </location>
</feature>
<gene>
    <name evidence="2" type="ORF">EHV08_03275</name>
</gene>
<dbReference type="EMBL" id="RYYU01000001">
    <property type="protein sequence ID" value="RUL58886.1"/>
    <property type="molecule type" value="Genomic_DNA"/>
</dbReference>
<dbReference type="Proteomes" id="UP000278983">
    <property type="component" value="Unassembled WGS sequence"/>
</dbReference>
<evidence type="ECO:0000256" key="1">
    <source>
        <dbReference type="SAM" id="Phobius"/>
    </source>
</evidence>
<sequence length="399" mass="45066">MYLVWKLLRQHISVAQLAGFFFANLFGMFIVLMGYQFYNDVIPIFTAKDTFMKSDYMVVSKQIGNATTLTGNSNTFNGSEIDDLSNQPFVKKLGSFTSADFLVNASMGISGQTILSSEIFIESIPDDFIDVPLNDWKYSGDGDVVPIIMPRSYINMYNFGFAQSRQLPKISEGLASMIDVKLFIRGNDKSKELRGRVIGFSNKLNTILVPQSFMEWSNGIYSSSSKQSPTRLIFEVDNPTDNKITSYLESHGLELDKGDLNTEKTASFLRLLVTIVMAVGMLISILSFYILMLSIYLLVQKNASKLENLLLIGYSPSQVARPYQLLTLLLNVAVLGMSMALLFIVRRYYIDIIYTLFPQLPDSSMIPSIFVGLTLLLIVSLINIIVIRRKIQRIWHRKD</sequence>
<dbReference type="AlphaFoldDB" id="A0A432LI67"/>
<keyword evidence="3" id="KW-1185">Reference proteome</keyword>
<keyword evidence="1" id="KW-1133">Transmembrane helix</keyword>
<evidence type="ECO:0000313" key="2">
    <source>
        <dbReference type="EMBL" id="RUL58886.1"/>
    </source>
</evidence>
<name>A0A432LI67_9BACT</name>
<protein>
    <submittedName>
        <fullName evidence="2">ABC transporter permease</fullName>
    </submittedName>
</protein>
<comment type="caution">
    <text evidence="2">The sequence shown here is derived from an EMBL/GenBank/DDBJ whole genome shotgun (WGS) entry which is preliminary data.</text>
</comment>
<dbReference type="OrthoDB" id="1011751at2"/>
<evidence type="ECO:0000313" key="3">
    <source>
        <dbReference type="Proteomes" id="UP000278983"/>
    </source>
</evidence>
<dbReference type="RefSeq" id="WP_126677948.1">
    <property type="nucleotide sequence ID" value="NZ_RYYU01000001.1"/>
</dbReference>
<keyword evidence="1" id="KW-0472">Membrane</keyword>
<keyword evidence="1" id="KW-0812">Transmembrane</keyword>